<dbReference type="GeneTree" id="ENSGT00940000175238"/>
<dbReference type="InterPro" id="IPR049883">
    <property type="entry name" value="NOTCH1_EGF-like"/>
</dbReference>
<dbReference type="GO" id="GO:0004888">
    <property type="term" value="F:transmembrane signaling receptor activity"/>
    <property type="evidence" value="ECO:0007669"/>
    <property type="project" value="InterPro"/>
</dbReference>
<dbReference type="InterPro" id="IPR000152">
    <property type="entry name" value="EGF-type_Asp/Asn_hydroxyl_site"/>
</dbReference>
<dbReference type="AlphaFoldDB" id="A0A3B5AVN0"/>
<evidence type="ECO:0000313" key="18">
    <source>
        <dbReference type="Ensembl" id="ENSSPAP00000017577.1"/>
    </source>
</evidence>
<dbReference type="Pfam" id="PF12662">
    <property type="entry name" value="cEGF"/>
    <property type="match status" value="1"/>
</dbReference>
<evidence type="ECO:0000256" key="7">
    <source>
        <dbReference type="ARBA" id="ARBA00022737"/>
    </source>
</evidence>
<keyword evidence="9 16" id="KW-1133">Transmembrane helix</keyword>
<dbReference type="PANTHER" id="PTHR14789">
    <property type="entry name" value="CHONDROLECTIN VARIANT CHODLFDELTAE"/>
    <property type="match status" value="1"/>
</dbReference>
<dbReference type="InterPro" id="IPR009030">
    <property type="entry name" value="Growth_fac_rcpt_cys_sf"/>
</dbReference>
<dbReference type="GO" id="GO:0016020">
    <property type="term" value="C:membrane"/>
    <property type="evidence" value="ECO:0007669"/>
    <property type="project" value="UniProtKB-SubCell"/>
</dbReference>
<keyword evidence="4 16" id="KW-0812">Transmembrane</keyword>
<keyword evidence="10 16" id="KW-0472">Membrane</keyword>
<evidence type="ECO:0000256" key="10">
    <source>
        <dbReference type="ARBA" id="ARBA00023136"/>
    </source>
</evidence>
<dbReference type="PIRSF" id="PIRSF001775">
    <property type="entry name" value="CD93/CD141"/>
    <property type="match status" value="1"/>
</dbReference>
<name>A0A3B5AVN0_9TELE</name>
<dbReference type="GO" id="GO:0005540">
    <property type="term" value="F:hyaluronic acid binding"/>
    <property type="evidence" value="ECO:0007669"/>
    <property type="project" value="TreeGrafter"/>
</dbReference>
<comment type="caution">
    <text evidence="14">Lacks conserved residue(s) required for the propagation of feature annotation.</text>
</comment>
<dbReference type="InterPro" id="IPR001881">
    <property type="entry name" value="EGF-like_Ca-bd_dom"/>
</dbReference>
<dbReference type="PANTHER" id="PTHR14789:SF2">
    <property type="entry name" value="LAYILIN"/>
    <property type="match status" value="1"/>
</dbReference>
<dbReference type="InterPro" id="IPR015149">
    <property type="entry name" value="Tme5_EGF-like"/>
</dbReference>
<dbReference type="Pfam" id="PF07645">
    <property type="entry name" value="EGF_CA"/>
    <property type="match status" value="2"/>
</dbReference>
<dbReference type="CDD" id="cd00054">
    <property type="entry name" value="EGF_CA"/>
    <property type="match status" value="1"/>
</dbReference>
<dbReference type="Pfam" id="PF09064">
    <property type="entry name" value="EGF_Tme5"/>
    <property type="match status" value="1"/>
</dbReference>
<evidence type="ECO:0000256" key="14">
    <source>
        <dbReference type="PROSITE-ProRule" id="PRU00076"/>
    </source>
</evidence>
<evidence type="ECO:0000256" key="4">
    <source>
        <dbReference type="ARBA" id="ARBA00022692"/>
    </source>
</evidence>
<dbReference type="PROSITE" id="PS00010">
    <property type="entry name" value="ASX_HYDROXYL"/>
    <property type="match status" value="1"/>
</dbReference>
<feature type="transmembrane region" description="Helical" evidence="16">
    <location>
        <begin position="445"/>
        <end position="467"/>
    </location>
</feature>
<evidence type="ECO:0000256" key="15">
    <source>
        <dbReference type="SAM" id="MobiDB-lite"/>
    </source>
</evidence>
<protein>
    <recommendedName>
        <fullName evidence="2">Thrombomodulin</fullName>
    </recommendedName>
</protein>
<dbReference type="PROSITE" id="PS01187">
    <property type="entry name" value="EGF_CA"/>
    <property type="match status" value="2"/>
</dbReference>
<keyword evidence="8" id="KW-0325">Glycoprotein</keyword>
<dbReference type="PROSITE" id="PS50026">
    <property type="entry name" value="EGF_3"/>
    <property type="match status" value="1"/>
</dbReference>
<keyword evidence="5" id="KW-0732">Signal</keyword>
<evidence type="ECO:0000256" key="6">
    <source>
        <dbReference type="ARBA" id="ARBA00022734"/>
    </source>
</evidence>
<feature type="transmembrane region" description="Helical" evidence="16">
    <location>
        <begin position="310"/>
        <end position="332"/>
    </location>
</feature>
<accession>A0A3B5AVN0</accession>
<dbReference type="InterPro" id="IPR000742">
    <property type="entry name" value="EGF"/>
</dbReference>
<dbReference type="Ensembl" id="ENSSPAT00000017850.1">
    <property type="protein sequence ID" value="ENSSPAP00000017577.1"/>
    <property type="gene ID" value="ENSSPAG00000013264.1"/>
</dbReference>
<evidence type="ECO:0000256" key="12">
    <source>
        <dbReference type="ARBA" id="ARBA00045242"/>
    </source>
</evidence>
<dbReference type="STRING" id="144197.ENSSPAP00000017577"/>
<comment type="subunit">
    <text evidence="13">Interacts with ITGAL, ITGAM and ITGB2. Interacts with thrombin/F2; this interaction switches the specificity of thrombin from a procoagulant to an anticoagulant and antifibrinolytic protease. Interacts with ANGP1 and ANGP2; these interactions significantly inhibit the generation of activated PC and TAFIa/CPB2 by the thrombin/thrombomodulin complex. Interacts with PF4; this interaction enhances generation of activated protein C. Interacts with HMGB1; this interaction inhibits HMGB1 inflammatory activity.</text>
</comment>
<dbReference type="SUPFAM" id="SSF57184">
    <property type="entry name" value="Growth factor receptor domain"/>
    <property type="match status" value="2"/>
</dbReference>
<proteinExistence type="predicted"/>
<evidence type="ECO:0000259" key="17">
    <source>
        <dbReference type="PROSITE" id="PS50026"/>
    </source>
</evidence>
<keyword evidence="11" id="KW-1015">Disulfide bond</keyword>
<evidence type="ECO:0000256" key="11">
    <source>
        <dbReference type="ARBA" id="ARBA00023157"/>
    </source>
</evidence>
<keyword evidence="7" id="KW-0677">Repeat</keyword>
<feature type="domain" description="EGF-like" evidence="17">
    <location>
        <begin position="162"/>
        <end position="202"/>
    </location>
</feature>
<dbReference type="PROSITE" id="PS01186">
    <property type="entry name" value="EGF_2"/>
    <property type="match status" value="1"/>
</dbReference>
<keyword evidence="3 14" id="KW-0245">EGF-like domain</keyword>
<organism evidence="18">
    <name type="scientific">Stegastes partitus</name>
    <name type="common">bicolor damselfish</name>
    <dbReference type="NCBI Taxonomy" id="144197"/>
    <lineage>
        <taxon>Eukaryota</taxon>
        <taxon>Metazoa</taxon>
        <taxon>Chordata</taxon>
        <taxon>Craniata</taxon>
        <taxon>Vertebrata</taxon>
        <taxon>Euteleostomi</taxon>
        <taxon>Actinopterygii</taxon>
        <taxon>Neopterygii</taxon>
        <taxon>Teleostei</taxon>
        <taxon>Neoteleostei</taxon>
        <taxon>Acanthomorphata</taxon>
        <taxon>Ovalentaria</taxon>
        <taxon>Pomacentridae</taxon>
        <taxon>Stegastes</taxon>
    </lineage>
</organism>
<reference evidence="18" key="1">
    <citation type="submission" date="2023-09" db="UniProtKB">
        <authorList>
            <consortium name="Ensembl"/>
        </authorList>
    </citation>
    <scope>IDENTIFICATION</scope>
</reference>
<dbReference type="InterPro" id="IPR051505">
    <property type="entry name" value="C-type_lectin_domain"/>
</dbReference>
<dbReference type="InterPro" id="IPR018097">
    <property type="entry name" value="EGF_Ca-bd_CS"/>
</dbReference>
<evidence type="ECO:0000256" key="2">
    <source>
        <dbReference type="ARBA" id="ARBA00019822"/>
    </source>
</evidence>
<evidence type="ECO:0000256" key="9">
    <source>
        <dbReference type="ARBA" id="ARBA00022989"/>
    </source>
</evidence>
<evidence type="ECO:0000256" key="3">
    <source>
        <dbReference type="ARBA" id="ARBA00022536"/>
    </source>
</evidence>
<keyword evidence="8" id="KW-0654">Proteoglycan</keyword>
<comment type="function">
    <text evidence="12">Endothelial cell receptor that plays a critical role in regulating several physiological processes including hemostasis, coagulation, fibrinolysis, inflammation, and angiogenesis. Acts as a cofactor for thrombin activation of protein C/PROC on the surface of vascular endothelial cells leading to initiation of the activated protein C anticoagulant pathway. Also accelerates the activation of the plasma carboxypeptidase B2/CPB2, which catalyzes removal of C-terminal basic amino acids from its substrates including kinins or anaphylatoxins leading to fibrinolysis inhibition. Plays critical protective roles in changing the cleavage specificity of protease-activated receptor 1/PAR1, inhibiting endothelial cell permeability and inflammation. Suppresses inflammation distinctly from its anticoagulant cofactor activity by sequestering HMGB1 thereby preventing it from engaging cellular receptors such as RAGE and contributing to the inflammatory response.</text>
</comment>
<evidence type="ECO:0000256" key="16">
    <source>
        <dbReference type="SAM" id="Phobius"/>
    </source>
</evidence>
<evidence type="ECO:0000256" key="1">
    <source>
        <dbReference type="ARBA" id="ARBA00004479"/>
    </source>
</evidence>
<dbReference type="SMART" id="SM00181">
    <property type="entry name" value="EGF"/>
    <property type="match status" value="5"/>
</dbReference>
<feature type="region of interest" description="Disordered" evidence="15">
    <location>
        <begin position="478"/>
        <end position="497"/>
    </location>
</feature>
<evidence type="ECO:0000256" key="13">
    <source>
        <dbReference type="ARBA" id="ARBA00046453"/>
    </source>
</evidence>
<evidence type="ECO:0000256" key="8">
    <source>
        <dbReference type="ARBA" id="ARBA00022974"/>
    </source>
</evidence>
<dbReference type="GO" id="GO:0030246">
    <property type="term" value="F:carbohydrate binding"/>
    <property type="evidence" value="ECO:0007669"/>
    <property type="project" value="UniProtKB-KW"/>
</dbReference>
<sequence length="497" mass="53321">MQQVKNHKIALNYITGGNDPGSIRPLEQYHNYGRTLGGAQITYTTFSGLAVADSDAFPAGTTAVKRDADGEPPASKYLCSSANWLPAPWPCEVLNGGCEFNCSSETQTCTCPEGQILHPNNISCTKQPCADGAQGCLQVGAIHAPECPKGFRLAQDGKSCEDINECEEDDPCTAEGEECENTSGGFMCICQEDFVFEDGMCVNITICGLCEQMICPKIDGNMQQCFCPDGYITDIGEGTIMCEHKCENLFGGYRCLCNESFKLQDGYKCVPLYEPDEGGSGSTESFFTPASRPASGHSAPLPSYIKTGSILGITLFLLLCLGLLCFLIRNAFRPECDPNDSSQCYCPAGYVAEERGRDTFCIDMDECSSYFCDQDCKNTFGGYVCMCSSGYTLVDGYKCVKNDDEDGDGGVEGSGMTTAPNVPTTLFVPFPGPTKKPSGVTVGGLVGIIVCTVLFIVLLVFLVNYIFSRRGKMQSNGALKAPEGEAHGLHRVSSDGS</sequence>
<dbReference type="SMART" id="SM00179">
    <property type="entry name" value="EGF_CA"/>
    <property type="match status" value="3"/>
</dbReference>
<evidence type="ECO:0000256" key="5">
    <source>
        <dbReference type="ARBA" id="ARBA00022729"/>
    </source>
</evidence>
<dbReference type="InterPro" id="IPR026823">
    <property type="entry name" value="cEGF"/>
</dbReference>
<dbReference type="GO" id="GO:0005509">
    <property type="term" value="F:calcium ion binding"/>
    <property type="evidence" value="ECO:0007669"/>
    <property type="project" value="InterPro"/>
</dbReference>
<keyword evidence="6" id="KW-0430">Lectin</keyword>
<comment type="subcellular location">
    <subcellularLocation>
        <location evidence="1">Membrane</location>
        <topology evidence="1">Single-pass type I membrane protein</topology>
    </subcellularLocation>
</comment>
<dbReference type="Gene3D" id="2.10.25.10">
    <property type="entry name" value="Laminin"/>
    <property type="match status" value="5"/>
</dbReference>